<dbReference type="Proteomes" id="UP001165064">
    <property type="component" value="Unassembled WGS sequence"/>
</dbReference>
<protein>
    <submittedName>
        <fullName evidence="1">Unnamed protein product</fullName>
    </submittedName>
</protein>
<evidence type="ECO:0000313" key="1">
    <source>
        <dbReference type="EMBL" id="GME80300.1"/>
    </source>
</evidence>
<dbReference type="EMBL" id="BSXS01003002">
    <property type="protein sequence ID" value="GME80300.1"/>
    <property type="molecule type" value="Genomic_DNA"/>
</dbReference>
<comment type="caution">
    <text evidence="1">The sequence shown here is derived from an EMBL/GenBank/DDBJ whole genome shotgun (WGS) entry which is preliminary data.</text>
</comment>
<name>A0ACB5T3K6_AMBMO</name>
<organism evidence="1 2">
    <name type="scientific">Ambrosiozyma monospora</name>
    <name type="common">Yeast</name>
    <name type="synonym">Endomycopsis monosporus</name>
    <dbReference type="NCBI Taxonomy" id="43982"/>
    <lineage>
        <taxon>Eukaryota</taxon>
        <taxon>Fungi</taxon>
        <taxon>Dikarya</taxon>
        <taxon>Ascomycota</taxon>
        <taxon>Saccharomycotina</taxon>
        <taxon>Pichiomycetes</taxon>
        <taxon>Pichiales</taxon>
        <taxon>Pichiaceae</taxon>
        <taxon>Ambrosiozyma</taxon>
    </lineage>
</organism>
<evidence type="ECO:0000313" key="2">
    <source>
        <dbReference type="Proteomes" id="UP001165064"/>
    </source>
</evidence>
<reference evidence="1" key="1">
    <citation type="submission" date="2023-04" db="EMBL/GenBank/DDBJ databases">
        <title>Ambrosiozyma monospora NBRC 10751.</title>
        <authorList>
            <person name="Ichikawa N."/>
            <person name="Sato H."/>
            <person name="Tonouchi N."/>
        </authorList>
    </citation>
    <scope>NUCLEOTIDE SEQUENCE</scope>
    <source>
        <strain evidence="1">NBRC 10751</strain>
    </source>
</reference>
<keyword evidence="2" id="KW-1185">Reference proteome</keyword>
<sequence>MADNIQGYKYSDMSNKVLRTDRRLMDKGGNLERNINTNPQSLVGKIGIKEIGSKVDNIHTASSKRSREEIDSNYIDENKKRQRKSITTTRRHTAQTILDSQSLETFNYTPTDATNNTSFEKILNWANQVVDSDVPHDVVRSFADVLLEIMKNENLTDLAKKKQVEDAIDVKLSNESFQTITDLVKDITDYDKQGNPQSDSENEEHESNVMGLAIDEEDDETSEDESEMGNDEDQESDDGELNENMQNLGESENVVQLANEVDDSNDDDTISKQQGLLITEIDQFWLTRQISVEIPNLESYEHTELASKVMNNLEDLNSNIITVREFEHNLIDLLPDDAGNLTQTILKYRFKILFVEKRNNSSKV</sequence>
<proteinExistence type="predicted"/>
<accession>A0ACB5T3K6</accession>
<gene>
    <name evidence="1" type="ORF">Amon02_000439400</name>
</gene>